<evidence type="ECO:0000256" key="3">
    <source>
        <dbReference type="RuleBase" id="RU000384"/>
    </source>
</evidence>
<name>A0A660S400_UNCT6</name>
<gene>
    <name evidence="5" type="ORF">DRP44_08650</name>
</gene>
<dbReference type="SUPFAM" id="SSF55931">
    <property type="entry name" value="Glutamine synthetase/guanido kinase"/>
    <property type="match status" value="1"/>
</dbReference>
<dbReference type="Gene3D" id="3.30.590.10">
    <property type="entry name" value="Glutamine synthetase/guanido kinase, catalytic domain"/>
    <property type="match status" value="1"/>
</dbReference>
<dbReference type="Pfam" id="PF00120">
    <property type="entry name" value="Gln-synt_C"/>
    <property type="match status" value="1"/>
</dbReference>
<protein>
    <submittedName>
        <fullName evidence="5">Glutamine synthetase</fullName>
    </submittedName>
</protein>
<dbReference type="GO" id="GO:0016020">
    <property type="term" value="C:membrane"/>
    <property type="evidence" value="ECO:0007669"/>
    <property type="project" value="TreeGrafter"/>
</dbReference>
<sequence length="357" mass="40933">MLNSLTYSVPEIYKNKENLRTFLIKHPEIKFISIVGVDFLGNDTDERIPIEYFLTNMDNIFRGGVQTDGSSVHLPNISALNDAKVDFIIDFDTNWYIDYNFDYIFSNNLPVGTIRIPAFLKHNGRFYCSRSVLANTVKFVEREILKIIKNDNDFLNQIKIDKDDISDITFTLGTELEFWVRTPASKVTVDELAVSQMLKESYWKRTRGEVRSGLEESLILLQKYGFSPEMGHKEVGGIKGKITRSGTIADTMEQLEIDWHYNTPRQAADNELYARILIKEVFRRRGLEVTFNAKPLRGIAGSGEHMHIGATLKLKSGAMVNLFDSYDILNYMSKYGYGALMGILKNWDYINPFISHS</sequence>
<dbReference type="PANTHER" id="PTHR43407:SF1">
    <property type="entry name" value="LENGSIN"/>
    <property type="match status" value="1"/>
</dbReference>
<organism evidence="5 6">
    <name type="scientific">candidate division TA06 bacterium</name>
    <dbReference type="NCBI Taxonomy" id="2250710"/>
    <lineage>
        <taxon>Bacteria</taxon>
        <taxon>Bacteria division TA06</taxon>
    </lineage>
</organism>
<dbReference type="EMBL" id="QNBC01000183">
    <property type="protein sequence ID" value="RKX64208.1"/>
    <property type="molecule type" value="Genomic_DNA"/>
</dbReference>
<dbReference type="Proteomes" id="UP000282321">
    <property type="component" value="Unassembled WGS sequence"/>
</dbReference>
<proteinExistence type="inferred from homology"/>
<dbReference type="GO" id="GO:0019740">
    <property type="term" value="P:nitrogen utilization"/>
    <property type="evidence" value="ECO:0007669"/>
    <property type="project" value="TreeGrafter"/>
</dbReference>
<comment type="caution">
    <text evidence="5">The sequence shown here is derived from an EMBL/GenBank/DDBJ whole genome shotgun (WGS) entry which is preliminary data.</text>
</comment>
<feature type="non-terminal residue" evidence="5">
    <location>
        <position position="357"/>
    </location>
</feature>
<accession>A0A660S400</accession>
<dbReference type="GO" id="GO:0004356">
    <property type="term" value="F:glutamine synthetase activity"/>
    <property type="evidence" value="ECO:0007669"/>
    <property type="project" value="InterPro"/>
</dbReference>
<evidence type="ECO:0000313" key="5">
    <source>
        <dbReference type="EMBL" id="RKX64208.1"/>
    </source>
</evidence>
<feature type="domain" description="GS catalytic" evidence="4">
    <location>
        <begin position="141"/>
        <end position="357"/>
    </location>
</feature>
<dbReference type="InterPro" id="IPR008146">
    <property type="entry name" value="Gln_synth_cat_dom"/>
</dbReference>
<comment type="similarity">
    <text evidence="1 2 3">Belongs to the glutamine synthetase family.</text>
</comment>
<dbReference type="AlphaFoldDB" id="A0A660S400"/>
<dbReference type="InterPro" id="IPR014746">
    <property type="entry name" value="Gln_synth/guanido_kin_cat_dom"/>
</dbReference>
<dbReference type="PANTHER" id="PTHR43407">
    <property type="entry name" value="GLUTAMINE SYNTHETASE"/>
    <property type="match status" value="1"/>
</dbReference>
<dbReference type="SMART" id="SM01230">
    <property type="entry name" value="Gln-synt_C"/>
    <property type="match status" value="1"/>
</dbReference>
<dbReference type="PROSITE" id="PS51987">
    <property type="entry name" value="GS_CATALYTIC"/>
    <property type="match status" value="1"/>
</dbReference>
<evidence type="ECO:0000259" key="4">
    <source>
        <dbReference type="PROSITE" id="PS51987"/>
    </source>
</evidence>
<evidence type="ECO:0000256" key="2">
    <source>
        <dbReference type="PROSITE-ProRule" id="PRU01331"/>
    </source>
</evidence>
<evidence type="ECO:0000313" key="6">
    <source>
        <dbReference type="Proteomes" id="UP000282321"/>
    </source>
</evidence>
<dbReference type="GO" id="GO:0006542">
    <property type="term" value="P:glutamine biosynthetic process"/>
    <property type="evidence" value="ECO:0007669"/>
    <property type="project" value="TreeGrafter"/>
</dbReference>
<evidence type="ECO:0000256" key="1">
    <source>
        <dbReference type="ARBA" id="ARBA00009897"/>
    </source>
</evidence>
<reference evidence="5 6" key="1">
    <citation type="submission" date="2018-06" db="EMBL/GenBank/DDBJ databases">
        <title>Extensive metabolic versatility and redundancy in microbially diverse, dynamic hydrothermal sediments.</title>
        <authorList>
            <person name="Dombrowski N."/>
            <person name="Teske A."/>
            <person name="Baker B.J."/>
        </authorList>
    </citation>
    <scope>NUCLEOTIDE SEQUENCE [LARGE SCALE GENOMIC DNA]</scope>
    <source>
        <strain evidence="5">B35_G9</strain>
    </source>
</reference>
<dbReference type="GO" id="GO:0005737">
    <property type="term" value="C:cytoplasm"/>
    <property type="evidence" value="ECO:0007669"/>
    <property type="project" value="TreeGrafter"/>
</dbReference>